<accession>A0A921MQR3</accession>
<dbReference type="Proteomes" id="UP000757103">
    <property type="component" value="Unassembled WGS sequence"/>
</dbReference>
<dbReference type="HAMAP" id="MF_00652">
    <property type="entry name" value="UPF0246"/>
    <property type="match status" value="1"/>
</dbReference>
<name>A0A921MQR3_9BACT</name>
<protein>
    <recommendedName>
        <fullName evidence="1">UPF0246 protein K8U91_03120</fullName>
    </recommendedName>
</protein>
<dbReference type="PANTHER" id="PTHR30283">
    <property type="entry name" value="PEROXIDE STRESS RESPONSE PROTEIN YAAA"/>
    <property type="match status" value="1"/>
</dbReference>
<evidence type="ECO:0000313" key="3">
    <source>
        <dbReference type="Proteomes" id="UP000757103"/>
    </source>
</evidence>
<sequence>MLVLLSPAKTMTGKSKVRVPEVTCPPFIDEATRIAREMVGYSVDELAEMLGVNRALALQTRERYHDFLSPDTAVIPALLGYTGIVFRYLAPADFSEADFAYAQDHLRIASACYGLTRPLDGIKPYRMEYTVELPSIGKPLADYWRPRLTDRLVADVQAAGGILVNLASREIQQSFDWARLSREVRVVTPEFKVIKGDTLKTIVVYAKMMRGAMTRFILKNRLTAPDELEAFSAEGFHYSARHSTPDHPLFIV</sequence>
<comment type="caution">
    <text evidence="2">The sequence shown here is derived from an EMBL/GenBank/DDBJ whole genome shotgun (WGS) entry which is preliminary data.</text>
</comment>
<dbReference type="GO" id="GO:0005829">
    <property type="term" value="C:cytosol"/>
    <property type="evidence" value="ECO:0007669"/>
    <property type="project" value="TreeGrafter"/>
</dbReference>
<reference evidence="2" key="1">
    <citation type="journal article" date="2021" name="PeerJ">
        <title>Extensive microbial diversity within the chicken gut microbiome revealed by metagenomics and culture.</title>
        <authorList>
            <person name="Gilroy R."/>
            <person name="Ravi A."/>
            <person name="Getino M."/>
            <person name="Pursley I."/>
            <person name="Horton D.L."/>
            <person name="Alikhan N.F."/>
            <person name="Baker D."/>
            <person name="Gharbi K."/>
            <person name="Hall N."/>
            <person name="Watson M."/>
            <person name="Adriaenssens E.M."/>
            <person name="Foster-Nyarko E."/>
            <person name="Jarju S."/>
            <person name="Secka A."/>
            <person name="Antonio M."/>
            <person name="Oren A."/>
            <person name="Chaudhuri R.R."/>
            <person name="La Ragione R."/>
            <person name="Hildebrand F."/>
            <person name="Pallen M.J."/>
        </authorList>
    </citation>
    <scope>NUCLEOTIDE SEQUENCE</scope>
    <source>
        <strain evidence="2">CHK121-7720</strain>
    </source>
</reference>
<comment type="similarity">
    <text evidence="1">Belongs to the UPF0246 family.</text>
</comment>
<dbReference type="EMBL" id="DYUD01000011">
    <property type="protein sequence ID" value="HJG88457.1"/>
    <property type="molecule type" value="Genomic_DNA"/>
</dbReference>
<reference evidence="2" key="2">
    <citation type="submission" date="2021-09" db="EMBL/GenBank/DDBJ databases">
        <authorList>
            <person name="Gilroy R."/>
        </authorList>
    </citation>
    <scope>NUCLEOTIDE SEQUENCE</scope>
    <source>
        <strain evidence="2">CHK121-7720</strain>
    </source>
</reference>
<proteinExistence type="inferred from homology"/>
<dbReference type="Pfam" id="PF03883">
    <property type="entry name" value="H2O2_YaaD"/>
    <property type="match status" value="1"/>
</dbReference>
<dbReference type="RefSeq" id="WP_273305500.1">
    <property type="nucleotide sequence ID" value="NZ_DYUD01000011.1"/>
</dbReference>
<dbReference type="AlphaFoldDB" id="A0A921MQR3"/>
<dbReference type="GO" id="GO:0033194">
    <property type="term" value="P:response to hydroperoxide"/>
    <property type="evidence" value="ECO:0007669"/>
    <property type="project" value="TreeGrafter"/>
</dbReference>
<evidence type="ECO:0000256" key="1">
    <source>
        <dbReference type="HAMAP-Rule" id="MF_00652"/>
    </source>
</evidence>
<evidence type="ECO:0000313" key="2">
    <source>
        <dbReference type="EMBL" id="HJG88457.1"/>
    </source>
</evidence>
<organism evidence="2 3">
    <name type="scientific">Barnesiella viscericola</name>
    <dbReference type="NCBI Taxonomy" id="397865"/>
    <lineage>
        <taxon>Bacteria</taxon>
        <taxon>Pseudomonadati</taxon>
        <taxon>Bacteroidota</taxon>
        <taxon>Bacteroidia</taxon>
        <taxon>Bacteroidales</taxon>
        <taxon>Barnesiellaceae</taxon>
        <taxon>Barnesiella</taxon>
    </lineage>
</organism>
<dbReference type="InterPro" id="IPR005583">
    <property type="entry name" value="YaaA"/>
</dbReference>
<gene>
    <name evidence="2" type="ORF">K8U91_03120</name>
</gene>
<dbReference type="PANTHER" id="PTHR30283:SF4">
    <property type="entry name" value="PEROXIDE STRESS RESISTANCE PROTEIN YAAA"/>
    <property type="match status" value="1"/>
</dbReference>